<evidence type="ECO:0000256" key="3">
    <source>
        <dbReference type="ARBA" id="ARBA00004806"/>
    </source>
</evidence>
<dbReference type="Gene3D" id="3.40.50.300">
    <property type="entry name" value="P-loop containing nucleotide triphosphate hydrolases"/>
    <property type="match status" value="1"/>
</dbReference>
<comment type="catalytic activity">
    <reaction evidence="1 8">
        <text>adenosine 5'-phosphosulfate + ATP = 3'-phosphoadenylyl sulfate + ADP + H(+)</text>
        <dbReference type="Rhea" id="RHEA:24152"/>
        <dbReference type="ChEBI" id="CHEBI:15378"/>
        <dbReference type="ChEBI" id="CHEBI:30616"/>
        <dbReference type="ChEBI" id="CHEBI:58243"/>
        <dbReference type="ChEBI" id="CHEBI:58339"/>
        <dbReference type="ChEBI" id="CHEBI:456216"/>
        <dbReference type="EC" id="2.7.1.25"/>
    </reaction>
</comment>
<dbReference type="SUPFAM" id="SSF88697">
    <property type="entry name" value="PUA domain-like"/>
    <property type="match status" value="1"/>
</dbReference>
<comment type="similarity">
    <text evidence="8">Belongs to the APS kinase family.</text>
</comment>
<dbReference type="InterPro" id="IPR015947">
    <property type="entry name" value="PUA-like_sf"/>
</dbReference>
<name>A0A852RRL9_9ACTN</name>
<keyword evidence="8" id="KW-0418">Kinase</keyword>
<dbReference type="SMART" id="SM00226">
    <property type="entry name" value="LMWPc"/>
    <property type="match status" value="1"/>
</dbReference>
<comment type="function">
    <text evidence="2 8">Catalyzes the synthesis of activated sulfate.</text>
</comment>
<dbReference type="InterPro" id="IPR059117">
    <property type="entry name" value="APS_kinase_dom"/>
</dbReference>
<comment type="pathway">
    <text evidence="3 8">Sulfur metabolism; hydrogen sulfide biosynthesis; sulfite from sulfate: step 2/3.</text>
</comment>
<dbReference type="SUPFAM" id="SSF52788">
    <property type="entry name" value="Phosphotyrosine protein phosphatases I"/>
    <property type="match status" value="1"/>
</dbReference>
<evidence type="ECO:0000256" key="5">
    <source>
        <dbReference type="ARBA" id="ARBA00022679"/>
    </source>
</evidence>
<organism evidence="11 12">
    <name type="scientific">Nocardioides kongjuensis</name>
    <dbReference type="NCBI Taxonomy" id="349522"/>
    <lineage>
        <taxon>Bacteria</taxon>
        <taxon>Bacillati</taxon>
        <taxon>Actinomycetota</taxon>
        <taxon>Actinomycetes</taxon>
        <taxon>Propionibacteriales</taxon>
        <taxon>Nocardioidaceae</taxon>
        <taxon>Nocardioides</taxon>
    </lineage>
</organism>
<dbReference type="InterPro" id="IPR023485">
    <property type="entry name" value="Ptyr_pPase"/>
</dbReference>
<keyword evidence="6 8" id="KW-0547">Nucleotide-binding</keyword>
<dbReference type="NCBIfam" id="TIGR00455">
    <property type="entry name" value="apsK"/>
    <property type="match status" value="1"/>
</dbReference>
<evidence type="ECO:0000256" key="6">
    <source>
        <dbReference type="ARBA" id="ARBA00022741"/>
    </source>
</evidence>
<comment type="caution">
    <text evidence="11">The sequence shown here is derived from an EMBL/GenBank/DDBJ whole genome shotgun (WGS) entry which is preliminary data.</text>
</comment>
<dbReference type="RefSeq" id="WP_179727805.1">
    <property type="nucleotide sequence ID" value="NZ_BAABEF010000001.1"/>
</dbReference>
<comment type="caution">
    <text evidence="8">Lacks conserved residue(s) required for the propagation of feature annotation.</text>
</comment>
<dbReference type="GO" id="GO:0004020">
    <property type="term" value="F:adenylylsulfate kinase activity"/>
    <property type="evidence" value="ECO:0007669"/>
    <property type="project" value="UniProtKB-UniRule"/>
</dbReference>
<keyword evidence="5 8" id="KW-0808">Transferase</keyword>
<evidence type="ECO:0000256" key="4">
    <source>
        <dbReference type="ARBA" id="ARBA00012121"/>
    </source>
</evidence>
<dbReference type="AlphaFoldDB" id="A0A852RRL9"/>
<evidence type="ECO:0000313" key="12">
    <source>
        <dbReference type="Proteomes" id="UP000582231"/>
    </source>
</evidence>
<dbReference type="EMBL" id="JACCBF010000001">
    <property type="protein sequence ID" value="NYD31510.1"/>
    <property type="molecule type" value="Genomic_DNA"/>
</dbReference>
<dbReference type="GO" id="GO:0005737">
    <property type="term" value="C:cytoplasm"/>
    <property type="evidence" value="ECO:0007669"/>
    <property type="project" value="TreeGrafter"/>
</dbReference>
<keyword evidence="12" id="KW-1185">Reference proteome</keyword>
<dbReference type="GO" id="GO:0019379">
    <property type="term" value="P:sulfate assimilation, phosphoadenylyl sulfate reduction by phosphoadenylyl-sulfate reductase (thioredoxin)"/>
    <property type="evidence" value="ECO:0007669"/>
    <property type="project" value="TreeGrafter"/>
</dbReference>
<protein>
    <recommendedName>
        <fullName evidence="4 8">Adenylyl-sulfate kinase</fullName>
        <ecNumber evidence="4 8">2.7.1.25</ecNumber>
    </recommendedName>
    <alternativeName>
        <fullName evidence="8">APS kinase</fullName>
    </alternativeName>
    <alternativeName>
        <fullName evidence="8">ATP adenosine-5'-phosphosulfate 3'-phosphotransferase</fullName>
    </alternativeName>
    <alternativeName>
        <fullName evidence="8">Adenosine-5'-phosphosulfate kinase</fullName>
    </alternativeName>
</protein>
<dbReference type="InterPro" id="IPR050512">
    <property type="entry name" value="Sulf_AdTrans/APS_kinase"/>
</dbReference>
<sequence length="642" mass="68380">MSRPPLPQHCPTQRELDDLELLTSGAADPIRGFNEPGSPLTLSLPDELLTHLDEGNEVELVDPEGLPLARVSSVLRGVAVTPLTHAQHGPFRRLHLSPAAVREQYAGRTFVPVTDLMTDVQVEQLRGLGPVVLLALVGTGTPAVSPVGLLRATLRVAEAIDAEVVAVPLADHGSLADPALRISVLTSYADSDPVVELAYGGHLLPGLADIAEAERPRLDQQGLVLFFTGLSGSGKSTLAQALMDRLLEHGGRSLTSLDGDVVRRNLSAGLTFSKEDRETNIRRIGWVAAEISRHGGIAVCSPIAPFDETRQQVRAMVDQAGGAFFLVHVATPLEECERRDRKGLYAKARRGEIPEFTGISSPYEEPQDADVRVDTTGRTIEEALEDVVLALRTAGYVDLTAPEPTATAAPADPAPGPEIAEIVAAGPDVAPEPVDEEPSGARTTTGGTRSLRVLFVCTANICRSPYMELRSRALAGADSGIEFASAGTHGFNAHRVDRTMAEVLSERGVSADLVNGFASRPLTDDLIEAADLVLTAEASHRQFVLEEVPGAFRKAFTLAQFAESVERVDADLHGAELVTAVGHRRAGTAEHHDIRDPYRRGKAAAEVSADQIDALLQSVLRRLAQPATARTSAPTSVQTGDE</sequence>
<dbReference type="GO" id="GO:0005524">
    <property type="term" value="F:ATP binding"/>
    <property type="evidence" value="ECO:0007669"/>
    <property type="project" value="UniProtKB-UniRule"/>
</dbReference>
<dbReference type="SMART" id="SM00382">
    <property type="entry name" value="AAA"/>
    <property type="match status" value="1"/>
</dbReference>
<dbReference type="EC" id="2.7.1.25" evidence="4 8"/>
<feature type="binding site" evidence="8">
    <location>
        <begin position="229"/>
        <end position="236"/>
    </location>
    <ligand>
        <name>ATP</name>
        <dbReference type="ChEBI" id="CHEBI:30616"/>
    </ligand>
</feature>
<keyword evidence="11" id="KW-0548">Nucleotidyltransferase</keyword>
<proteinExistence type="inferred from homology"/>
<evidence type="ECO:0000256" key="1">
    <source>
        <dbReference type="ARBA" id="ARBA00001823"/>
    </source>
</evidence>
<feature type="domain" description="Phosphotyrosine protein phosphatase I" evidence="9">
    <location>
        <begin position="451"/>
        <end position="622"/>
    </location>
</feature>
<dbReference type="Gene3D" id="3.40.50.2300">
    <property type="match status" value="1"/>
</dbReference>
<dbReference type="FunFam" id="3.40.50.300:FF:000802">
    <property type="entry name" value="Sulfate adenylyltransferase"/>
    <property type="match status" value="1"/>
</dbReference>
<evidence type="ECO:0000313" key="11">
    <source>
        <dbReference type="EMBL" id="NYD31510.1"/>
    </source>
</evidence>
<keyword evidence="7 8" id="KW-0067">ATP-binding</keyword>
<dbReference type="InterPro" id="IPR002891">
    <property type="entry name" value="APS"/>
</dbReference>
<accession>A0A852RRL9</accession>
<dbReference type="SUPFAM" id="SSF52540">
    <property type="entry name" value="P-loop containing nucleoside triphosphate hydrolases"/>
    <property type="match status" value="1"/>
</dbReference>
<dbReference type="GO" id="GO:0004781">
    <property type="term" value="F:sulfate adenylyltransferase (ATP) activity"/>
    <property type="evidence" value="ECO:0007669"/>
    <property type="project" value="TreeGrafter"/>
</dbReference>
<evidence type="ECO:0000256" key="7">
    <source>
        <dbReference type="ARBA" id="ARBA00022840"/>
    </source>
</evidence>
<dbReference type="Proteomes" id="UP000582231">
    <property type="component" value="Unassembled WGS sequence"/>
</dbReference>
<dbReference type="CDD" id="cd02027">
    <property type="entry name" value="APSK"/>
    <property type="match status" value="1"/>
</dbReference>
<evidence type="ECO:0000256" key="8">
    <source>
        <dbReference type="HAMAP-Rule" id="MF_00065"/>
    </source>
</evidence>
<dbReference type="PANTHER" id="PTHR42700">
    <property type="entry name" value="SULFATE ADENYLYLTRANSFERASE"/>
    <property type="match status" value="1"/>
</dbReference>
<dbReference type="InterPro" id="IPR027417">
    <property type="entry name" value="P-loop_NTPase"/>
</dbReference>
<dbReference type="InterPro" id="IPR036196">
    <property type="entry name" value="Ptyr_pPase_sf"/>
</dbReference>
<dbReference type="Pfam" id="PF01583">
    <property type="entry name" value="APS_kinase"/>
    <property type="match status" value="1"/>
</dbReference>
<evidence type="ECO:0000259" key="10">
    <source>
        <dbReference type="SMART" id="SM00382"/>
    </source>
</evidence>
<feature type="domain" description="AAA+ ATPase" evidence="10">
    <location>
        <begin position="221"/>
        <end position="488"/>
    </location>
</feature>
<evidence type="ECO:0000259" key="9">
    <source>
        <dbReference type="SMART" id="SM00226"/>
    </source>
</evidence>
<dbReference type="UniPathway" id="UPA00140">
    <property type="reaction ID" value="UER00205"/>
</dbReference>
<dbReference type="GO" id="GO:0010134">
    <property type="term" value="P:sulfate assimilation via adenylyl sulfate reduction"/>
    <property type="evidence" value="ECO:0007669"/>
    <property type="project" value="TreeGrafter"/>
</dbReference>
<evidence type="ECO:0000256" key="2">
    <source>
        <dbReference type="ARBA" id="ARBA00002632"/>
    </source>
</evidence>
<dbReference type="Pfam" id="PF01451">
    <property type="entry name" value="LMWPc"/>
    <property type="match status" value="1"/>
</dbReference>
<dbReference type="HAMAP" id="MF_00065">
    <property type="entry name" value="Adenylyl_sulf_kinase"/>
    <property type="match status" value="1"/>
</dbReference>
<dbReference type="NCBIfam" id="NF003013">
    <property type="entry name" value="PRK03846.1"/>
    <property type="match status" value="1"/>
</dbReference>
<dbReference type="InterPro" id="IPR003593">
    <property type="entry name" value="AAA+_ATPase"/>
</dbReference>
<reference evidence="11 12" key="1">
    <citation type="submission" date="2020-07" db="EMBL/GenBank/DDBJ databases">
        <title>Sequencing the genomes of 1000 actinobacteria strains.</title>
        <authorList>
            <person name="Klenk H.-P."/>
        </authorList>
    </citation>
    <scope>NUCLEOTIDE SEQUENCE [LARGE SCALE GENOMIC DNA]</scope>
    <source>
        <strain evidence="11 12">DSM 19082</strain>
    </source>
</reference>
<dbReference type="GO" id="GO:0070814">
    <property type="term" value="P:hydrogen sulfide biosynthetic process"/>
    <property type="evidence" value="ECO:0007669"/>
    <property type="project" value="UniProtKB-UniRule"/>
</dbReference>
<keyword evidence="8" id="KW-0597">Phosphoprotein</keyword>
<dbReference type="PANTHER" id="PTHR42700:SF1">
    <property type="entry name" value="SULFATE ADENYLYLTRANSFERASE"/>
    <property type="match status" value="1"/>
</dbReference>
<gene>
    <name evidence="8" type="primary">cysC</name>
    <name evidence="11" type="ORF">BJ958_003056</name>
</gene>